<evidence type="ECO:0000313" key="9">
    <source>
        <dbReference type="Proteomes" id="UP000013232"/>
    </source>
</evidence>
<keyword evidence="4 6" id="KW-1133">Transmembrane helix</keyword>
<dbReference type="GO" id="GO:0000271">
    <property type="term" value="P:polysaccharide biosynthetic process"/>
    <property type="evidence" value="ECO:0007669"/>
    <property type="project" value="InterPro"/>
</dbReference>
<evidence type="ECO:0000256" key="1">
    <source>
        <dbReference type="ARBA" id="ARBA00004141"/>
    </source>
</evidence>
<keyword evidence="9" id="KW-1185">Reference proteome</keyword>
<dbReference type="InterPro" id="IPR007267">
    <property type="entry name" value="GtrA_DPMS_TM"/>
</dbReference>
<dbReference type="EMBL" id="AMXE01000010">
    <property type="protein sequence ID" value="ENO89715.1"/>
    <property type="molecule type" value="Genomic_DNA"/>
</dbReference>
<dbReference type="GO" id="GO:0005886">
    <property type="term" value="C:plasma membrane"/>
    <property type="evidence" value="ECO:0007669"/>
    <property type="project" value="TreeGrafter"/>
</dbReference>
<evidence type="ECO:0000313" key="8">
    <source>
        <dbReference type="EMBL" id="ENO89715.1"/>
    </source>
</evidence>
<name>N6YDV2_THAL4</name>
<dbReference type="InterPro" id="IPR051401">
    <property type="entry name" value="GtrA_CellWall_Glycosyl"/>
</dbReference>
<evidence type="ECO:0000256" key="6">
    <source>
        <dbReference type="SAM" id="Phobius"/>
    </source>
</evidence>
<accession>N6YDV2</accession>
<proteinExistence type="inferred from homology"/>
<dbReference type="STRING" id="1123367.GCA_000621305_01937"/>
<dbReference type="PANTHER" id="PTHR38459">
    <property type="entry name" value="PROPHAGE BACTOPRENOL-LINKED GLUCOSE TRANSLOCASE HOMOLOG"/>
    <property type="match status" value="1"/>
</dbReference>
<evidence type="ECO:0000256" key="4">
    <source>
        <dbReference type="ARBA" id="ARBA00022989"/>
    </source>
</evidence>
<keyword evidence="3 6" id="KW-0812">Transmembrane</keyword>
<dbReference type="RefSeq" id="WP_004334506.1">
    <property type="nucleotide sequence ID" value="NZ_AMXE01000010.1"/>
</dbReference>
<feature type="transmembrane region" description="Helical" evidence="6">
    <location>
        <begin position="84"/>
        <end position="102"/>
    </location>
</feature>
<feature type="domain" description="GtrA/DPMS transmembrane" evidence="7">
    <location>
        <begin position="21"/>
        <end position="134"/>
    </location>
</feature>
<protein>
    <recommendedName>
        <fullName evidence="7">GtrA/DPMS transmembrane domain-containing protein</fullName>
    </recommendedName>
</protein>
<gene>
    <name evidence="8" type="ORF">C666_04700</name>
</gene>
<sequence length="144" mass="14738">MNAASASPVPSSIAAFRRPARFAVAGGAATLVHWLCMSVMLAAGSGAHVATTAGAMAGAAANYPLQHRHAFASNAAHRRALPRYLASCALAWLANLLLFAVLHGPADWPPALAQAGTSGAVAALNYLLYARMVFDEATDAQTPA</sequence>
<evidence type="ECO:0000259" key="7">
    <source>
        <dbReference type="Pfam" id="PF04138"/>
    </source>
</evidence>
<comment type="subcellular location">
    <subcellularLocation>
        <location evidence="1">Membrane</location>
        <topology evidence="1">Multi-pass membrane protein</topology>
    </subcellularLocation>
</comment>
<dbReference type="Proteomes" id="UP000013232">
    <property type="component" value="Unassembled WGS sequence"/>
</dbReference>
<reference evidence="8 9" key="1">
    <citation type="submission" date="2012-09" db="EMBL/GenBank/DDBJ databases">
        <title>Draft Genome Sequences of 6 Strains from Genus Thauera.</title>
        <authorList>
            <person name="Liu B."/>
            <person name="Shapleigh J.P."/>
            <person name="Frostegard A.H."/>
        </authorList>
    </citation>
    <scope>NUCLEOTIDE SEQUENCE [LARGE SCALE GENOMIC DNA]</scope>
    <source>
        <strain evidence="9">47Lol / DSM 12138</strain>
    </source>
</reference>
<evidence type="ECO:0000256" key="5">
    <source>
        <dbReference type="ARBA" id="ARBA00023136"/>
    </source>
</evidence>
<feature type="transmembrane region" description="Helical" evidence="6">
    <location>
        <begin position="20"/>
        <end position="40"/>
    </location>
</feature>
<evidence type="ECO:0000256" key="2">
    <source>
        <dbReference type="ARBA" id="ARBA00009399"/>
    </source>
</evidence>
<evidence type="ECO:0000256" key="3">
    <source>
        <dbReference type="ARBA" id="ARBA00022692"/>
    </source>
</evidence>
<dbReference type="eggNOG" id="COG2246">
    <property type="taxonomic scope" value="Bacteria"/>
</dbReference>
<comment type="caution">
    <text evidence="8">The sequence shown here is derived from an EMBL/GenBank/DDBJ whole genome shotgun (WGS) entry which is preliminary data.</text>
</comment>
<feature type="transmembrane region" description="Helical" evidence="6">
    <location>
        <begin position="46"/>
        <end position="63"/>
    </location>
</feature>
<dbReference type="Pfam" id="PF04138">
    <property type="entry name" value="GtrA_DPMS_TM"/>
    <property type="match status" value="1"/>
</dbReference>
<comment type="similarity">
    <text evidence="2">Belongs to the GtrA family.</text>
</comment>
<keyword evidence="5 6" id="KW-0472">Membrane</keyword>
<organism evidence="8 9">
    <name type="scientific">Thauera linaloolentis (strain DSM 12138 / JCM 21573 / CCUG 41526 / CIP 105981 / IAM 15112 / NBRC 102519 / 47Lol)</name>
    <dbReference type="NCBI Taxonomy" id="1123367"/>
    <lineage>
        <taxon>Bacteria</taxon>
        <taxon>Pseudomonadati</taxon>
        <taxon>Pseudomonadota</taxon>
        <taxon>Betaproteobacteria</taxon>
        <taxon>Rhodocyclales</taxon>
        <taxon>Zoogloeaceae</taxon>
        <taxon>Thauera</taxon>
    </lineage>
</organism>
<dbReference type="OrthoDB" id="6198004at2"/>
<dbReference type="PANTHER" id="PTHR38459:SF1">
    <property type="entry name" value="PROPHAGE BACTOPRENOL-LINKED GLUCOSE TRANSLOCASE HOMOLOG"/>
    <property type="match status" value="1"/>
</dbReference>
<dbReference type="AlphaFoldDB" id="N6YDV2"/>
<feature type="transmembrane region" description="Helical" evidence="6">
    <location>
        <begin position="108"/>
        <end position="128"/>
    </location>
</feature>